<name>A0A2P5C1H8_PARAD</name>
<protein>
    <submittedName>
        <fullName evidence="2">Uncharacterized protein</fullName>
    </submittedName>
</protein>
<evidence type="ECO:0000313" key="2">
    <source>
        <dbReference type="EMBL" id="PON54923.1"/>
    </source>
</evidence>
<keyword evidence="1" id="KW-0472">Membrane</keyword>
<keyword evidence="1" id="KW-1133">Transmembrane helix</keyword>
<feature type="transmembrane region" description="Helical" evidence="1">
    <location>
        <begin position="21"/>
        <end position="43"/>
    </location>
</feature>
<gene>
    <name evidence="2" type="ORF">PanWU01x14_191690</name>
</gene>
<keyword evidence="3" id="KW-1185">Reference proteome</keyword>
<dbReference type="Proteomes" id="UP000237105">
    <property type="component" value="Unassembled WGS sequence"/>
</dbReference>
<accession>A0A2P5C1H8</accession>
<evidence type="ECO:0000256" key="1">
    <source>
        <dbReference type="SAM" id="Phobius"/>
    </source>
</evidence>
<keyword evidence="1" id="KW-0812">Transmembrane</keyword>
<reference evidence="3" key="1">
    <citation type="submission" date="2016-06" db="EMBL/GenBank/DDBJ databases">
        <title>Parallel loss of symbiosis genes in relatives of nitrogen-fixing non-legume Parasponia.</title>
        <authorList>
            <person name="Van Velzen R."/>
            <person name="Holmer R."/>
            <person name="Bu F."/>
            <person name="Rutten L."/>
            <person name="Van Zeijl A."/>
            <person name="Liu W."/>
            <person name="Santuari L."/>
            <person name="Cao Q."/>
            <person name="Sharma T."/>
            <person name="Shen D."/>
            <person name="Roswanjaya Y."/>
            <person name="Wardhani T."/>
            <person name="Kalhor M.S."/>
            <person name="Jansen J."/>
            <person name="Van den Hoogen J."/>
            <person name="Gungor B."/>
            <person name="Hartog M."/>
            <person name="Hontelez J."/>
            <person name="Verver J."/>
            <person name="Yang W.-C."/>
            <person name="Schijlen E."/>
            <person name="Repin R."/>
            <person name="Schilthuizen M."/>
            <person name="Schranz E."/>
            <person name="Heidstra R."/>
            <person name="Miyata K."/>
            <person name="Fedorova E."/>
            <person name="Kohlen W."/>
            <person name="Bisseling T."/>
            <person name="Smit S."/>
            <person name="Geurts R."/>
        </authorList>
    </citation>
    <scope>NUCLEOTIDE SEQUENCE [LARGE SCALE GENOMIC DNA]</scope>
    <source>
        <strain evidence="3">cv. WU1-14</strain>
    </source>
</reference>
<organism evidence="2 3">
    <name type="scientific">Parasponia andersonii</name>
    <name type="common">Sponia andersonii</name>
    <dbReference type="NCBI Taxonomy" id="3476"/>
    <lineage>
        <taxon>Eukaryota</taxon>
        <taxon>Viridiplantae</taxon>
        <taxon>Streptophyta</taxon>
        <taxon>Embryophyta</taxon>
        <taxon>Tracheophyta</taxon>
        <taxon>Spermatophyta</taxon>
        <taxon>Magnoliopsida</taxon>
        <taxon>eudicotyledons</taxon>
        <taxon>Gunneridae</taxon>
        <taxon>Pentapetalae</taxon>
        <taxon>rosids</taxon>
        <taxon>fabids</taxon>
        <taxon>Rosales</taxon>
        <taxon>Cannabaceae</taxon>
        <taxon>Parasponia</taxon>
    </lineage>
</organism>
<dbReference type="AlphaFoldDB" id="A0A2P5C1H8"/>
<proteinExistence type="predicted"/>
<comment type="caution">
    <text evidence="2">The sequence shown here is derived from an EMBL/GenBank/DDBJ whole genome shotgun (WGS) entry which is preliminary data.</text>
</comment>
<evidence type="ECO:0000313" key="3">
    <source>
        <dbReference type="Proteomes" id="UP000237105"/>
    </source>
</evidence>
<sequence length="68" mass="7389">MVKIPRRVSLSVSRNDAASPFSSHLAVSLFCSAFEGLNFWLWWEEVDSRGIFAIPSVGSGSSLSKVGD</sequence>
<dbReference type="EMBL" id="JXTB01000188">
    <property type="protein sequence ID" value="PON54923.1"/>
    <property type="molecule type" value="Genomic_DNA"/>
</dbReference>